<protein>
    <submittedName>
        <fullName evidence="2">Uncharacterized protein</fullName>
    </submittedName>
</protein>
<gene>
    <name evidence="2" type="ORF">METZ01_LOCUS291371</name>
</gene>
<accession>A0A382LT86</accession>
<sequence length="127" mass="13909">MHNYLRILVLAFSLYIMLEPALGQDPNDVTQDDADTTTFWDMDPLNIERETQQKTDITSAKSIEASDSDPDSLSHSQPDTVDARALLRKRLLYGIGGAIPVWLILSGDEDKGVSGGKVGPPPGWPDD</sequence>
<proteinExistence type="predicted"/>
<name>A0A382LT86_9ZZZZ</name>
<dbReference type="AlphaFoldDB" id="A0A382LT86"/>
<organism evidence="2">
    <name type="scientific">marine metagenome</name>
    <dbReference type="NCBI Taxonomy" id="408172"/>
    <lineage>
        <taxon>unclassified sequences</taxon>
        <taxon>metagenomes</taxon>
        <taxon>ecological metagenomes</taxon>
    </lineage>
</organism>
<feature type="region of interest" description="Disordered" evidence="1">
    <location>
        <begin position="25"/>
        <end position="79"/>
    </location>
</feature>
<feature type="region of interest" description="Disordered" evidence="1">
    <location>
        <begin position="108"/>
        <end position="127"/>
    </location>
</feature>
<dbReference type="EMBL" id="UINC01088367">
    <property type="protein sequence ID" value="SVC38517.1"/>
    <property type="molecule type" value="Genomic_DNA"/>
</dbReference>
<evidence type="ECO:0000256" key="1">
    <source>
        <dbReference type="SAM" id="MobiDB-lite"/>
    </source>
</evidence>
<evidence type="ECO:0000313" key="2">
    <source>
        <dbReference type="EMBL" id="SVC38517.1"/>
    </source>
</evidence>
<reference evidence="2" key="1">
    <citation type="submission" date="2018-05" db="EMBL/GenBank/DDBJ databases">
        <authorList>
            <person name="Lanie J.A."/>
            <person name="Ng W.-L."/>
            <person name="Kazmierczak K.M."/>
            <person name="Andrzejewski T.M."/>
            <person name="Davidsen T.M."/>
            <person name="Wayne K.J."/>
            <person name="Tettelin H."/>
            <person name="Glass J.I."/>
            <person name="Rusch D."/>
            <person name="Podicherti R."/>
            <person name="Tsui H.-C.T."/>
            <person name="Winkler M.E."/>
        </authorList>
    </citation>
    <scope>NUCLEOTIDE SEQUENCE</scope>
</reference>